<proteinExistence type="predicted"/>
<name>K9WKI6_9CYAN</name>
<gene>
    <name evidence="2" type="ORF">Mic7113_5035</name>
</gene>
<reference evidence="2 3" key="1">
    <citation type="submission" date="2012-06" db="EMBL/GenBank/DDBJ databases">
        <title>Finished chromosome of genome of Microcoleus sp. PCC 7113.</title>
        <authorList>
            <consortium name="US DOE Joint Genome Institute"/>
            <person name="Gugger M."/>
            <person name="Coursin T."/>
            <person name="Rippka R."/>
            <person name="Tandeau De Marsac N."/>
            <person name="Huntemann M."/>
            <person name="Wei C.-L."/>
            <person name="Han J."/>
            <person name="Detter J.C."/>
            <person name="Han C."/>
            <person name="Tapia R."/>
            <person name="Chen A."/>
            <person name="Kyrpides N."/>
            <person name="Mavromatis K."/>
            <person name="Markowitz V."/>
            <person name="Szeto E."/>
            <person name="Ivanova N."/>
            <person name="Pagani I."/>
            <person name="Pati A."/>
            <person name="Goodwin L."/>
            <person name="Nordberg H.P."/>
            <person name="Cantor M.N."/>
            <person name="Hua S.X."/>
            <person name="Woyke T."/>
            <person name="Kerfeld C.A."/>
        </authorList>
    </citation>
    <scope>NUCLEOTIDE SEQUENCE [LARGE SCALE GENOMIC DNA]</scope>
    <source>
        <strain evidence="2 3">PCC 7113</strain>
    </source>
</reference>
<dbReference type="OrthoDB" id="480631at2"/>
<protein>
    <submittedName>
        <fullName evidence="2">Uncharacterized protein</fullName>
    </submittedName>
</protein>
<dbReference type="HOGENOM" id="CLU_086346_0_0_3"/>
<dbReference type="PATRIC" id="fig|1173027.3.peg.5582"/>
<dbReference type="KEGG" id="mic:Mic7113_5035"/>
<evidence type="ECO:0000313" key="3">
    <source>
        <dbReference type="Proteomes" id="UP000010471"/>
    </source>
</evidence>
<dbReference type="EMBL" id="CP003630">
    <property type="protein sequence ID" value="AFZ20693.1"/>
    <property type="molecule type" value="Genomic_DNA"/>
</dbReference>
<keyword evidence="1" id="KW-1133">Transmembrane helix</keyword>
<dbReference type="RefSeq" id="WP_015184826.1">
    <property type="nucleotide sequence ID" value="NC_019738.1"/>
</dbReference>
<dbReference type="STRING" id="1173027.Mic7113_5035"/>
<organism evidence="2 3">
    <name type="scientific">Allocoleopsis franciscana PCC 7113</name>
    <dbReference type="NCBI Taxonomy" id="1173027"/>
    <lineage>
        <taxon>Bacteria</taxon>
        <taxon>Bacillati</taxon>
        <taxon>Cyanobacteriota</taxon>
        <taxon>Cyanophyceae</taxon>
        <taxon>Coleofasciculales</taxon>
        <taxon>Coleofasciculaceae</taxon>
        <taxon>Allocoleopsis</taxon>
        <taxon>Allocoleopsis franciscana</taxon>
    </lineage>
</organism>
<sequence length="266" mass="29790">MLSPSRHRLNQVVTTSIIAVVCVVVVGMLQVPQLNDLKSRTQNTTPEALQQEVNLEKLRLNLLERTPAFGFDNLLADWVFLNFLQYFGDDNARLQTGYALSPEYFKIIIARDSRFLGAYIPLSTSISLYAAKPELSVALMEKGLKSMSPKSPPKSYYVWRLKGIDELLFLGNPQAARQSFEKAAEWASLYPDPESQKIAAFSRQTAQFLARNPLSKSAQVGAWAMIFSNVTDERTRQIVISRIEALGGQVIVTPQGEVKIRPPQDD</sequence>
<dbReference type="Proteomes" id="UP000010471">
    <property type="component" value="Chromosome"/>
</dbReference>
<keyword evidence="3" id="KW-1185">Reference proteome</keyword>
<keyword evidence="1" id="KW-0812">Transmembrane</keyword>
<accession>K9WKI6</accession>
<evidence type="ECO:0000313" key="2">
    <source>
        <dbReference type="EMBL" id="AFZ20693.1"/>
    </source>
</evidence>
<dbReference type="AlphaFoldDB" id="K9WKI6"/>
<evidence type="ECO:0000256" key="1">
    <source>
        <dbReference type="SAM" id="Phobius"/>
    </source>
</evidence>
<dbReference type="eggNOG" id="COG0457">
    <property type="taxonomic scope" value="Bacteria"/>
</dbReference>
<keyword evidence="1" id="KW-0472">Membrane</keyword>
<feature type="transmembrane region" description="Helical" evidence="1">
    <location>
        <begin position="12"/>
        <end position="31"/>
    </location>
</feature>